<name>A0ABR4TJQ9_CLOHA</name>
<proteinExistence type="predicted"/>
<keyword evidence="2" id="KW-1185">Reference proteome</keyword>
<reference evidence="1 2" key="1">
    <citation type="submission" date="2014-02" db="EMBL/GenBank/DDBJ databases">
        <title>Plasmidome dynamics in the species complex Clostridium novyi sensu lato converts strains of independent lineages into distinctly different pathogens.</title>
        <authorList>
            <person name="Skarin H."/>
            <person name="Segerman B."/>
        </authorList>
    </citation>
    <scope>NUCLEOTIDE SEQUENCE [LARGE SCALE GENOMIC DNA]</scope>
    <source>
        <strain evidence="1 2">NCTC 9693</strain>
    </source>
</reference>
<evidence type="ECO:0000313" key="1">
    <source>
        <dbReference type="EMBL" id="KEI18275.1"/>
    </source>
</evidence>
<protein>
    <submittedName>
        <fullName evidence="1">Uncharacterized protein</fullName>
    </submittedName>
</protein>
<organism evidence="1 2">
    <name type="scientific">Clostridium haemolyticum NCTC 9693</name>
    <dbReference type="NCBI Taxonomy" id="1443114"/>
    <lineage>
        <taxon>Bacteria</taxon>
        <taxon>Bacillati</taxon>
        <taxon>Bacillota</taxon>
        <taxon>Clostridia</taxon>
        <taxon>Eubacteriales</taxon>
        <taxon>Clostridiaceae</taxon>
        <taxon>Clostridium</taxon>
    </lineage>
</organism>
<dbReference type="EMBL" id="JENX01000026">
    <property type="protein sequence ID" value="KEI18275.1"/>
    <property type="molecule type" value="Genomic_DNA"/>
</dbReference>
<dbReference type="Proteomes" id="UP000027937">
    <property type="component" value="Unassembled WGS sequence"/>
</dbReference>
<accession>A0ABR4TJQ9</accession>
<sequence>MMKIKVLYKGQKVELKTGQINEYKYITEIKDINGLVKGFQIWNHGWQDVADQVAHIDIRNIDNSWISDDDIRVIVEKPQVALEKQGVILNYTPHTVNIIDSEGNKMQDFPSQGEARCQQTTKDVGIIGNVPITSTTFGEVTGLPEEQEGTYYIVSRLMRQALPDRQDLLVPNDMVRDEVGRIIGCKSLANN</sequence>
<gene>
    <name evidence="1" type="ORF">Z960_03950</name>
</gene>
<evidence type="ECO:0000313" key="2">
    <source>
        <dbReference type="Proteomes" id="UP000027937"/>
    </source>
</evidence>
<comment type="caution">
    <text evidence="1">The sequence shown here is derived from an EMBL/GenBank/DDBJ whole genome shotgun (WGS) entry which is preliminary data.</text>
</comment>
<dbReference type="RefSeq" id="WP_052101043.1">
    <property type="nucleotide sequence ID" value="NZ_JENX01000026.1"/>
</dbReference>